<evidence type="ECO:0000256" key="1">
    <source>
        <dbReference type="SAM" id="MobiDB-lite"/>
    </source>
</evidence>
<proteinExistence type="predicted"/>
<gene>
    <name evidence="2" type="ORF">SCAR479_09890</name>
</gene>
<keyword evidence="3" id="KW-1185">Reference proteome</keyword>
<dbReference type="Proteomes" id="UP001465668">
    <property type="component" value="Unassembled WGS sequence"/>
</dbReference>
<sequence>MMPKTTPRPDGHAATQPAKPSKPSKRFELPALNFQFGSLTEGTSIPPPLPSPVQEVPTPPQTPPPESVPPKEAAATTNGHVNGSDTSPKSDTTTSTVAGLKRSAEQGPASPTYSSRGSLRRYLSKNLLNSTYDEQSSVGGQGVSRPPSRTASVMAEERKAKRGSGWFRRLRSNDTDSKRNSVQQFEEVKVEKKEPPPPMIPELSKWETKVDTAIGDDLFKGIK</sequence>
<protein>
    <submittedName>
        <fullName evidence="2">Uncharacterized protein</fullName>
    </submittedName>
</protein>
<reference evidence="2 3" key="1">
    <citation type="submission" date="2024-02" db="EMBL/GenBank/DDBJ databases">
        <title>First draft genome assembly of two strains of Seiridium cardinale.</title>
        <authorList>
            <person name="Emiliani G."/>
            <person name="Scali E."/>
        </authorList>
    </citation>
    <scope>NUCLEOTIDE SEQUENCE [LARGE SCALE GENOMIC DNA]</scope>
    <source>
        <strain evidence="2 3">BM-138-000479</strain>
    </source>
</reference>
<feature type="compositionally biased region" description="Pro residues" evidence="1">
    <location>
        <begin position="45"/>
        <end position="68"/>
    </location>
</feature>
<name>A0ABR2XHZ2_9PEZI</name>
<feature type="compositionally biased region" description="Low complexity" evidence="1">
    <location>
        <begin position="84"/>
        <end position="96"/>
    </location>
</feature>
<evidence type="ECO:0000313" key="3">
    <source>
        <dbReference type="Proteomes" id="UP001465668"/>
    </source>
</evidence>
<dbReference type="EMBL" id="JARVKM010000051">
    <property type="protein sequence ID" value="KAK9773357.1"/>
    <property type="molecule type" value="Genomic_DNA"/>
</dbReference>
<evidence type="ECO:0000313" key="2">
    <source>
        <dbReference type="EMBL" id="KAK9773357.1"/>
    </source>
</evidence>
<feature type="compositionally biased region" description="Polar residues" evidence="1">
    <location>
        <begin position="126"/>
        <end position="138"/>
    </location>
</feature>
<feature type="region of interest" description="Disordered" evidence="1">
    <location>
        <begin position="1"/>
        <end position="202"/>
    </location>
</feature>
<feature type="compositionally biased region" description="Basic and acidic residues" evidence="1">
    <location>
        <begin position="186"/>
        <end position="195"/>
    </location>
</feature>
<comment type="caution">
    <text evidence="2">The sequence shown here is derived from an EMBL/GenBank/DDBJ whole genome shotgun (WGS) entry which is preliminary data.</text>
</comment>
<organism evidence="2 3">
    <name type="scientific">Seiridium cardinale</name>
    <dbReference type="NCBI Taxonomy" id="138064"/>
    <lineage>
        <taxon>Eukaryota</taxon>
        <taxon>Fungi</taxon>
        <taxon>Dikarya</taxon>
        <taxon>Ascomycota</taxon>
        <taxon>Pezizomycotina</taxon>
        <taxon>Sordariomycetes</taxon>
        <taxon>Xylariomycetidae</taxon>
        <taxon>Amphisphaeriales</taxon>
        <taxon>Sporocadaceae</taxon>
        <taxon>Seiridium</taxon>
    </lineage>
</organism>
<accession>A0ABR2XHZ2</accession>